<name>A0A0G4L1N8_VERLO</name>
<dbReference type="Proteomes" id="UP000045706">
    <property type="component" value="Unassembled WGS sequence"/>
</dbReference>
<evidence type="ECO:0000313" key="5">
    <source>
        <dbReference type="Proteomes" id="UP000045706"/>
    </source>
</evidence>
<reference evidence="5" key="1">
    <citation type="submission" date="2015-05" db="EMBL/GenBank/DDBJ databases">
        <authorList>
            <person name="Fogelqvist Johan"/>
        </authorList>
    </citation>
    <scope>NUCLEOTIDE SEQUENCE [LARGE SCALE GENOMIC DNA]</scope>
</reference>
<accession>A0A0G4L1N8</accession>
<feature type="domain" description="Glycoside-hydrolase family GH114 TIM-barrel" evidence="3">
    <location>
        <begin position="1"/>
        <end position="81"/>
    </location>
</feature>
<dbReference type="SUPFAM" id="SSF51445">
    <property type="entry name" value="(Trans)glycosidases"/>
    <property type="match status" value="1"/>
</dbReference>
<sequence>MSTGLKNAGSIIPDVLEDVHFSVNEQCVQFSECETFAPFIKDNKPVFHIEYPKDAPSVSSAASKRVCTPSGEAAGTDGFSTPEAGASWQIVLIKPIEVPASGDVTPDVDAFDIDLFDNSDETFSRLREAGKKVICYFSAGSWEDWRDDKDDFGDENLGKELDGWPGEKWVDVASDGVRNVMKKRIQLAANRGCDAIDPDNVDGFV</sequence>
<dbReference type="EMBL" id="CVQI01006447">
    <property type="protein sequence ID" value="CRK15894.1"/>
    <property type="molecule type" value="Genomic_DNA"/>
</dbReference>
<dbReference type="PANTHER" id="PTHR35273:SF2">
    <property type="entry name" value="ALPHA-GALACTOSIDASE"/>
    <property type="match status" value="1"/>
</dbReference>
<dbReference type="InterPro" id="IPR004352">
    <property type="entry name" value="GH114_TIM-barrel"/>
</dbReference>
<proteinExistence type="predicted"/>
<gene>
    <name evidence="4" type="ORF">BN1723_017445</name>
</gene>
<dbReference type="InterPro" id="IPR017853">
    <property type="entry name" value="GH"/>
</dbReference>
<dbReference type="InterPro" id="IPR013785">
    <property type="entry name" value="Aldolase_TIM"/>
</dbReference>
<evidence type="ECO:0000313" key="4">
    <source>
        <dbReference type="EMBL" id="CRK15894.1"/>
    </source>
</evidence>
<dbReference type="Gene3D" id="3.20.20.70">
    <property type="entry name" value="Aldolase class I"/>
    <property type="match status" value="1"/>
</dbReference>
<evidence type="ECO:0000256" key="1">
    <source>
        <dbReference type="ARBA" id="ARBA00001255"/>
    </source>
</evidence>
<evidence type="ECO:0000256" key="2">
    <source>
        <dbReference type="ARBA" id="ARBA00012755"/>
    </source>
</evidence>
<dbReference type="Pfam" id="PF03537">
    <property type="entry name" value="Glyco_hydro_114"/>
    <property type="match status" value="2"/>
</dbReference>
<dbReference type="PANTHER" id="PTHR35273">
    <property type="entry name" value="ALPHA-1,4 POLYGALACTOSAMINIDASE, PUTATIVE (AFU_ORTHOLOGUE AFUA_3G07890)-RELATED"/>
    <property type="match status" value="1"/>
</dbReference>
<protein>
    <recommendedName>
        <fullName evidence="2">alpha-galactosidase</fullName>
        <ecNumber evidence="2">3.2.1.22</ecNumber>
    </recommendedName>
</protein>
<dbReference type="EC" id="3.2.1.22" evidence="2"/>
<dbReference type="AlphaFoldDB" id="A0A0G4L1N8"/>
<dbReference type="GO" id="GO:0004557">
    <property type="term" value="F:alpha-galactosidase activity"/>
    <property type="evidence" value="ECO:0007669"/>
    <property type="project" value="UniProtKB-EC"/>
</dbReference>
<evidence type="ECO:0000259" key="3">
    <source>
        <dbReference type="Pfam" id="PF03537"/>
    </source>
</evidence>
<comment type="catalytic activity">
    <reaction evidence="1">
        <text>Hydrolysis of terminal, non-reducing alpha-D-galactose residues in alpha-D-galactosides, including galactose oligosaccharides, galactomannans and galactolipids.</text>
        <dbReference type="EC" id="3.2.1.22"/>
    </reaction>
</comment>
<feature type="domain" description="Glycoside-hydrolase family GH114 TIM-barrel" evidence="3">
    <location>
        <begin position="87"/>
        <end position="204"/>
    </location>
</feature>
<organism evidence="4 5">
    <name type="scientific">Verticillium longisporum</name>
    <name type="common">Verticillium dahliae var. longisporum</name>
    <dbReference type="NCBI Taxonomy" id="100787"/>
    <lineage>
        <taxon>Eukaryota</taxon>
        <taxon>Fungi</taxon>
        <taxon>Dikarya</taxon>
        <taxon>Ascomycota</taxon>
        <taxon>Pezizomycotina</taxon>
        <taxon>Sordariomycetes</taxon>
        <taxon>Hypocreomycetidae</taxon>
        <taxon>Glomerellales</taxon>
        <taxon>Plectosphaerellaceae</taxon>
        <taxon>Verticillium</taxon>
    </lineage>
</organism>
<feature type="non-terminal residue" evidence="4">
    <location>
        <position position="205"/>
    </location>
</feature>